<keyword evidence="4" id="KW-1185">Reference proteome</keyword>
<dbReference type="CDD" id="cd22255">
    <property type="entry name" value="PBD_PPP1R3A"/>
    <property type="match status" value="1"/>
</dbReference>
<dbReference type="Proteomes" id="UP000261660">
    <property type="component" value="Unplaced"/>
</dbReference>
<dbReference type="Pfam" id="PF03370">
    <property type="entry name" value="CBM_21"/>
    <property type="match status" value="1"/>
</dbReference>
<reference evidence="3" key="2">
    <citation type="submission" date="2025-09" db="UniProtKB">
        <authorList>
            <consortium name="Ensembl"/>
        </authorList>
    </citation>
    <scope>IDENTIFICATION</scope>
</reference>
<reference evidence="3" key="1">
    <citation type="submission" date="2025-08" db="UniProtKB">
        <authorList>
            <consortium name="Ensembl"/>
        </authorList>
    </citation>
    <scope>IDENTIFICATION</scope>
</reference>
<dbReference type="InParanoid" id="A0A3Q3N3M0"/>
<feature type="region of interest" description="Disordered" evidence="1">
    <location>
        <begin position="49"/>
        <end position="70"/>
    </location>
</feature>
<name>A0A3Q3N3M0_9LABR</name>
<organism evidence="3 4">
    <name type="scientific">Labrus bergylta</name>
    <name type="common">ballan wrasse</name>
    <dbReference type="NCBI Taxonomy" id="56723"/>
    <lineage>
        <taxon>Eukaryota</taxon>
        <taxon>Metazoa</taxon>
        <taxon>Chordata</taxon>
        <taxon>Craniata</taxon>
        <taxon>Vertebrata</taxon>
        <taxon>Euteleostomi</taxon>
        <taxon>Actinopterygii</taxon>
        <taxon>Neopterygii</taxon>
        <taxon>Teleostei</taxon>
        <taxon>Neoteleostei</taxon>
        <taxon>Acanthomorphata</taxon>
        <taxon>Eupercaria</taxon>
        <taxon>Labriformes</taxon>
        <taxon>Labridae</taxon>
        <taxon>Labrus</taxon>
    </lineage>
</organism>
<dbReference type="GO" id="GO:0000164">
    <property type="term" value="C:protein phosphatase type 1 complex"/>
    <property type="evidence" value="ECO:0007669"/>
    <property type="project" value="TreeGrafter"/>
</dbReference>
<dbReference type="PANTHER" id="PTHR12307">
    <property type="entry name" value="PROTEIN PHOSPHATASE 1 REGULATORY SUBUNIT"/>
    <property type="match status" value="1"/>
</dbReference>
<dbReference type="STRING" id="56723.ENSLBEP00000028410"/>
<dbReference type="GO" id="GO:0005979">
    <property type="term" value="P:regulation of glycogen biosynthetic process"/>
    <property type="evidence" value="ECO:0007669"/>
    <property type="project" value="TreeGrafter"/>
</dbReference>
<dbReference type="InterPro" id="IPR005036">
    <property type="entry name" value="CBM21_dom"/>
</dbReference>
<evidence type="ECO:0000313" key="3">
    <source>
        <dbReference type="Ensembl" id="ENSLBEP00000028410.1"/>
    </source>
</evidence>
<protein>
    <recommendedName>
        <fullName evidence="2">CBM21 domain-containing protein</fullName>
    </recommendedName>
</protein>
<evidence type="ECO:0000313" key="4">
    <source>
        <dbReference type="Proteomes" id="UP000261660"/>
    </source>
</evidence>
<dbReference type="GO" id="GO:2001069">
    <property type="term" value="F:glycogen binding"/>
    <property type="evidence" value="ECO:0007669"/>
    <property type="project" value="TreeGrafter"/>
</dbReference>
<dbReference type="GeneTree" id="ENSGT00940000157682"/>
<accession>A0A3Q3N3M0</accession>
<feature type="domain" description="CBM21" evidence="2">
    <location>
        <begin position="134"/>
        <end position="242"/>
    </location>
</feature>
<evidence type="ECO:0000256" key="1">
    <source>
        <dbReference type="SAM" id="MobiDB-lite"/>
    </source>
</evidence>
<dbReference type="InterPro" id="IPR038175">
    <property type="entry name" value="CBM21_dom_sf"/>
</dbReference>
<evidence type="ECO:0000259" key="2">
    <source>
        <dbReference type="PROSITE" id="PS51159"/>
    </source>
</evidence>
<dbReference type="AlphaFoldDB" id="A0A3Q3N3M0"/>
<sequence>FRAFGVRMGELSLSGPCGACNLLGVPGLISMDVDDDECDIVIGIRPKSSPLPRRKSSLSDEDSEPGPPLCGSRRVSFADANGLSLVQVKEFDIWDVPKLPEYDSSEGKDKVSVEYIISPLNFSLPLSREVLFDKVRDQKLELESIQLLPGTTILKGVIRVLNISFDKAVYVRTSLDSWSSHFDLLTEYMPGSSEGLTDCFSFKLTLIPPFGEQGAGVDFCLRYETSVGTFWANNDNRNYMLCFHQRAKEQREQTEKENVKKKSCLKSVG</sequence>
<dbReference type="Gene3D" id="2.60.40.2440">
    <property type="entry name" value="Carbohydrate binding type-21 domain"/>
    <property type="match status" value="1"/>
</dbReference>
<dbReference type="PANTHER" id="PTHR12307:SF2">
    <property type="entry name" value="PROTEIN PHOSPHATASE 1 REGULATORY SUBUNIT 3A"/>
    <property type="match status" value="1"/>
</dbReference>
<proteinExistence type="predicted"/>
<dbReference type="Ensembl" id="ENSLBET00000029751.1">
    <property type="protein sequence ID" value="ENSLBEP00000028410.1"/>
    <property type="gene ID" value="ENSLBEG00000021484.1"/>
</dbReference>
<dbReference type="InterPro" id="IPR050782">
    <property type="entry name" value="PP1_regulatory_subunit_3"/>
</dbReference>
<dbReference type="PROSITE" id="PS51159">
    <property type="entry name" value="CBM21"/>
    <property type="match status" value="1"/>
</dbReference>
<dbReference type="GO" id="GO:0008157">
    <property type="term" value="F:protein phosphatase 1 binding"/>
    <property type="evidence" value="ECO:0007669"/>
    <property type="project" value="TreeGrafter"/>
</dbReference>